<name>A0AAW6FAS9_PARDI</name>
<feature type="transmembrane region" description="Helical" evidence="1">
    <location>
        <begin position="343"/>
        <end position="362"/>
    </location>
</feature>
<evidence type="ECO:0008006" key="4">
    <source>
        <dbReference type="Google" id="ProtNLM"/>
    </source>
</evidence>
<feature type="transmembrane region" description="Helical" evidence="1">
    <location>
        <begin position="117"/>
        <end position="137"/>
    </location>
</feature>
<feature type="transmembrane region" description="Helical" evidence="1">
    <location>
        <begin position="84"/>
        <end position="105"/>
    </location>
</feature>
<feature type="transmembrane region" description="Helical" evidence="1">
    <location>
        <begin position="167"/>
        <end position="192"/>
    </location>
</feature>
<keyword evidence="1" id="KW-0812">Transmembrane</keyword>
<dbReference type="AlphaFoldDB" id="A0AAW6FAS9"/>
<keyword evidence="1" id="KW-0472">Membrane</keyword>
<proteinExistence type="predicted"/>
<sequence length="417" mass="48273">MIKKSILYVLMFLYVYQLQLVFLPITVNKLFGIFGMFLYAYHSVRGRPKFAVLSNVSRLMKPYLWVLFFSIVSIFLNGSYEMPYIRLGFSFFLAIFGTYPIALLFSRIYGRMCFFTVVKYFVAVAVVQMLISFAMFANSSFHDLFTSLIRYDEIAEFGIEQSEGFRLIGFGTGFFSSGIIHGFILIVMSFYYRYRIKSIGENILFFTTFFCVLLGGTFMARTTLVGACIAFFFIFSAGIHSVHRFFKLVLSVFASCVICLSVLVFVSNYNSVDLEVLSSFGFEMFKNYSESGSFESSSTNTLIDMYSTIPDNMKTWLIGDAKWMDSSGIFYYKHTDVGYLRNIFYFGVLGLMSFIYFQYLFLKTIFYKCNFTNCRKYSIILFLFFIILNLKGDADLTLLSTIFIYSEVYPKLNLKEV</sequence>
<dbReference type="EMBL" id="JAQMPX010000123">
    <property type="protein sequence ID" value="MDB9140138.1"/>
    <property type="molecule type" value="Genomic_DNA"/>
</dbReference>
<feature type="transmembrane region" description="Helical" evidence="1">
    <location>
        <begin position="224"/>
        <end position="242"/>
    </location>
</feature>
<keyword evidence="1" id="KW-1133">Transmembrane helix</keyword>
<evidence type="ECO:0000256" key="1">
    <source>
        <dbReference type="SAM" id="Phobius"/>
    </source>
</evidence>
<evidence type="ECO:0000313" key="3">
    <source>
        <dbReference type="Proteomes" id="UP001211522"/>
    </source>
</evidence>
<protein>
    <recommendedName>
        <fullName evidence="4">O-antigen ligase domain-containing protein</fullName>
    </recommendedName>
</protein>
<feature type="transmembrane region" description="Helical" evidence="1">
    <location>
        <begin position="62"/>
        <end position="78"/>
    </location>
</feature>
<dbReference type="GeneID" id="93525109"/>
<accession>A0AAW6FAS9</accession>
<feature type="transmembrane region" description="Helical" evidence="1">
    <location>
        <begin position="249"/>
        <end position="269"/>
    </location>
</feature>
<evidence type="ECO:0000313" key="2">
    <source>
        <dbReference type="EMBL" id="MDB9140138.1"/>
    </source>
</evidence>
<reference evidence="2" key="1">
    <citation type="submission" date="2023-01" db="EMBL/GenBank/DDBJ databases">
        <title>Human gut microbiome strain richness.</title>
        <authorList>
            <person name="Chen-Liaw A."/>
        </authorList>
    </citation>
    <scope>NUCLEOTIDE SEQUENCE</scope>
    <source>
        <strain evidence="2">D35st1_E5_D35t1_190705</strain>
    </source>
</reference>
<gene>
    <name evidence="2" type="ORF">PN612_16755</name>
</gene>
<organism evidence="2 3">
    <name type="scientific">Parabacteroides distasonis</name>
    <dbReference type="NCBI Taxonomy" id="823"/>
    <lineage>
        <taxon>Bacteria</taxon>
        <taxon>Pseudomonadati</taxon>
        <taxon>Bacteroidota</taxon>
        <taxon>Bacteroidia</taxon>
        <taxon>Bacteroidales</taxon>
        <taxon>Tannerellaceae</taxon>
        <taxon>Parabacteroides</taxon>
    </lineage>
</organism>
<dbReference type="RefSeq" id="WP_211737577.1">
    <property type="nucleotide sequence ID" value="NZ_CP042285.1"/>
</dbReference>
<comment type="caution">
    <text evidence="2">The sequence shown here is derived from an EMBL/GenBank/DDBJ whole genome shotgun (WGS) entry which is preliminary data.</text>
</comment>
<feature type="transmembrane region" description="Helical" evidence="1">
    <location>
        <begin position="199"/>
        <end position="218"/>
    </location>
</feature>
<feature type="transmembrane region" description="Helical" evidence="1">
    <location>
        <begin position="20"/>
        <end position="41"/>
    </location>
</feature>
<dbReference type="Proteomes" id="UP001211522">
    <property type="component" value="Unassembled WGS sequence"/>
</dbReference>